<dbReference type="Pfam" id="PF13407">
    <property type="entry name" value="Peripla_BP_4"/>
    <property type="match status" value="1"/>
</dbReference>
<evidence type="ECO:0000313" key="6">
    <source>
        <dbReference type="EMBL" id="EEG72457.1"/>
    </source>
</evidence>
<dbReference type="GO" id="GO:0030313">
    <property type="term" value="C:cell envelope"/>
    <property type="evidence" value="ECO:0007669"/>
    <property type="project" value="UniProtKB-SubCell"/>
</dbReference>
<keyword evidence="3 4" id="KW-0732">Signal</keyword>
<accession>C0C5S3</accession>
<comment type="similarity">
    <text evidence="2">Belongs to the bacterial solute-binding protein 2 family.</text>
</comment>
<evidence type="ECO:0000313" key="7">
    <source>
        <dbReference type="Proteomes" id="UP000004893"/>
    </source>
</evidence>
<dbReference type="SUPFAM" id="SSF53822">
    <property type="entry name" value="Periplasmic binding protein-like I"/>
    <property type="match status" value="1"/>
</dbReference>
<feature type="chain" id="PRO_5039504804" description="Periplasmic binding protein domain-containing protein" evidence="4">
    <location>
        <begin position="28"/>
        <end position="401"/>
    </location>
</feature>
<dbReference type="PROSITE" id="PS51257">
    <property type="entry name" value="PROKAR_LIPOPROTEIN"/>
    <property type="match status" value="1"/>
</dbReference>
<dbReference type="GO" id="GO:0030246">
    <property type="term" value="F:carbohydrate binding"/>
    <property type="evidence" value="ECO:0007669"/>
    <property type="project" value="UniProtKB-ARBA"/>
</dbReference>
<name>C0C5S3_9FIRM</name>
<dbReference type="InterPro" id="IPR028082">
    <property type="entry name" value="Peripla_BP_I"/>
</dbReference>
<sequence length="401" mass="43321">MGVGFMKKLWSAVAAALCVTLLSSACAAGNVSDAKAENTEDKKVKSTEKEYQRSLDIIQPRAYSNVNGLKLEPGSYLSIIGKSSDGQYWEAVEKGVLQAVKDLNKELGYKGKDKIKVTYSGPATAYDVDDQVNILDEELDRYPAALGISMVDAKACDVQFDLAAEGDIPVVAFDSGSDYQGLMATVETDNDKSARAAADKLAEAVNEAGEVIIFANDSKSKSSQEREQSFTAQIAEQHPGVTVVDAYHRDQLPELQKRVADEINAGTYQKDGGDKPEEEVTADSITEEEAVNYLFAKHPNVKGCYATSGEAVNAVVESMDRLELKDVALVGYDADDAEIEALSEGRITGLIVQNPFGMGYATVVAAVRAAMKAGNEAIVNTGYTWVTKENYKDKDIKKLLY</sequence>
<evidence type="ECO:0000256" key="2">
    <source>
        <dbReference type="ARBA" id="ARBA00007639"/>
    </source>
</evidence>
<gene>
    <name evidence="6" type="ORF">CLOHYLEM_07460</name>
</gene>
<evidence type="ECO:0000259" key="5">
    <source>
        <dbReference type="Pfam" id="PF13407"/>
    </source>
</evidence>
<dbReference type="Proteomes" id="UP000004893">
    <property type="component" value="Unassembled WGS sequence"/>
</dbReference>
<feature type="signal peptide" evidence="4">
    <location>
        <begin position="1"/>
        <end position="27"/>
    </location>
</feature>
<protein>
    <recommendedName>
        <fullName evidence="5">Periplasmic binding protein domain-containing protein</fullName>
    </recommendedName>
</protein>
<dbReference type="Gene3D" id="3.40.50.2300">
    <property type="match status" value="2"/>
</dbReference>
<organism evidence="6 7">
    <name type="scientific">[Clostridium] hylemonae DSM 15053</name>
    <dbReference type="NCBI Taxonomy" id="553973"/>
    <lineage>
        <taxon>Bacteria</taxon>
        <taxon>Bacillati</taxon>
        <taxon>Bacillota</taxon>
        <taxon>Clostridia</taxon>
        <taxon>Lachnospirales</taxon>
        <taxon>Lachnospiraceae</taxon>
    </lineage>
</organism>
<evidence type="ECO:0000256" key="3">
    <source>
        <dbReference type="ARBA" id="ARBA00022729"/>
    </source>
</evidence>
<dbReference type="InterPro" id="IPR025997">
    <property type="entry name" value="SBP_2_dom"/>
</dbReference>
<dbReference type="STRING" id="553973.CLOHYLEM_07460"/>
<proteinExistence type="inferred from homology"/>
<feature type="domain" description="Periplasmic binding protein" evidence="5">
    <location>
        <begin position="79"/>
        <end position="371"/>
    </location>
</feature>
<dbReference type="PANTHER" id="PTHR46847">
    <property type="entry name" value="D-ALLOSE-BINDING PERIPLASMIC PROTEIN-RELATED"/>
    <property type="match status" value="1"/>
</dbReference>
<dbReference type="EMBL" id="ABYI02000041">
    <property type="protein sequence ID" value="EEG72457.1"/>
    <property type="molecule type" value="Genomic_DNA"/>
</dbReference>
<reference evidence="6" key="2">
    <citation type="submission" date="2013-06" db="EMBL/GenBank/DDBJ databases">
        <title>Draft genome sequence of Clostridium hylemonae (DSM 15053).</title>
        <authorList>
            <person name="Sudarsanam P."/>
            <person name="Ley R."/>
            <person name="Guruge J."/>
            <person name="Turnbaugh P.J."/>
            <person name="Mahowald M."/>
            <person name="Liep D."/>
            <person name="Gordon J."/>
        </authorList>
    </citation>
    <scope>NUCLEOTIDE SEQUENCE</scope>
    <source>
        <strain evidence="6">DSM 15053</strain>
    </source>
</reference>
<reference evidence="6" key="1">
    <citation type="submission" date="2009-02" db="EMBL/GenBank/DDBJ databases">
        <authorList>
            <person name="Fulton L."/>
            <person name="Clifton S."/>
            <person name="Fulton B."/>
            <person name="Xu J."/>
            <person name="Minx P."/>
            <person name="Pepin K.H."/>
            <person name="Johnson M."/>
            <person name="Bhonagiri V."/>
            <person name="Nash W.E."/>
            <person name="Mardis E.R."/>
            <person name="Wilson R.K."/>
        </authorList>
    </citation>
    <scope>NUCLEOTIDE SEQUENCE [LARGE SCALE GENOMIC DNA]</scope>
    <source>
        <strain evidence="6">DSM 15053</strain>
    </source>
</reference>
<comment type="subcellular location">
    <subcellularLocation>
        <location evidence="1">Cell envelope</location>
    </subcellularLocation>
</comment>
<dbReference type="HOGENOM" id="CLU_037628_3_3_9"/>
<comment type="caution">
    <text evidence="6">The sequence shown here is derived from an EMBL/GenBank/DDBJ whole genome shotgun (WGS) entry which is preliminary data.</text>
</comment>
<evidence type="ECO:0000256" key="1">
    <source>
        <dbReference type="ARBA" id="ARBA00004196"/>
    </source>
</evidence>
<evidence type="ECO:0000256" key="4">
    <source>
        <dbReference type="SAM" id="SignalP"/>
    </source>
</evidence>
<dbReference type="eggNOG" id="COG1879">
    <property type="taxonomic scope" value="Bacteria"/>
</dbReference>
<dbReference type="PANTHER" id="PTHR46847:SF1">
    <property type="entry name" value="D-ALLOSE-BINDING PERIPLASMIC PROTEIN-RELATED"/>
    <property type="match status" value="1"/>
</dbReference>
<dbReference type="AlphaFoldDB" id="C0C5S3"/>
<keyword evidence="7" id="KW-1185">Reference proteome</keyword>